<dbReference type="Proteomes" id="UP000297910">
    <property type="component" value="Unassembled WGS sequence"/>
</dbReference>
<gene>
    <name evidence="2" type="ORF">BPAE_0566g00050</name>
</gene>
<protein>
    <submittedName>
        <fullName evidence="2">Uncharacterized protein</fullName>
    </submittedName>
</protein>
<proteinExistence type="predicted"/>
<dbReference type="AlphaFoldDB" id="A0A4Z1EWM1"/>
<name>A0A4Z1EWM1_9HELO</name>
<evidence type="ECO:0000313" key="3">
    <source>
        <dbReference type="Proteomes" id="UP000297910"/>
    </source>
</evidence>
<dbReference type="EMBL" id="PQXI01000564">
    <property type="protein sequence ID" value="TGO15478.1"/>
    <property type="molecule type" value="Genomic_DNA"/>
</dbReference>
<feature type="region of interest" description="Disordered" evidence="1">
    <location>
        <begin position="84"/>
        <end position="119"/>
    </location>
</feature>
<evidence type="ECO:0000256" key="1">
    <source>
        <dbReference type="SAM" id="MobiDB-lite"/>
    </source>
</evidence>
<keyword evidence="3" id="KW-1185">Reference proteome</keyword>
<accession>A0A4Z1EWM1</accession>
<evidence type="ECO:0000313" key="2">
    <source>
        <dbReference type="EMBL" id="TGO15478.1"/>
    </source>
</evidence>
<sequence>MSSGRWDESQDRMNVTALSRLPRAVGSMVEEQHRVRKMAIAQANISSSRLQQRQRKAAPPVLSPGVLQVRAPHRRVSHYQKVEFVSSSNMSRDDPPSPPPNPPPSPSMLIELDDDDFKI</sequence>
<reference evidence="2 3" key="1">
    <citation type="submission" date="2017-12" db="EMBL/GenBank/DDBJ databases">
        <title>Comparative genomics of Botrytis spp.</title>
        <authorList>
            <person name="Valero-Jimenez C.A."/>
            <person name="Tapia P."/>
            <person name="Veloso J."/>
            <person name="Silva-Moreno E."/>
            <person name="Staats M."/>
            <person name="Valdes J.H."/>
            <person name="Van Kan J.A.L."/>
        </authorList>
    </citation>
    <scope>NUCLEOTIDE SEQUENCE [LARGE SCALE GENOMIC DNA]</scope>
    <source>
        <strain evidence="2 3">Bp0003</strain>
    </source>
</reference>
<comment type="caution">
    <text evidence="2">The sequence shown here is derived from an EMBL/GenBank/DDBJ whole genome shotgun (WGS) entry which is preliminary data.</text>
</comment>
<organism evidence="2 3">
    <name type="scientific">Botrytis paeoniae</name>
    <dbReference type="NCBI Taxonomy" id="278948"/>
    <lineage>
        <taxon>Eukaryota</taxon>
        <taxon>Fungi</taxon>
        <taxon>Dikarya</taxon>
        <taxon>Ascomycota</taxon>
        <taxon>Pezizomycotina</taxon>
        <taxon>Leotiomycetes</taxon>
        <taxon>Helotiales</taxon>
        <taxon>Sclerotiniaceae</taxon>
        <taxon>Botrytis</taxon>
    </lineage>
</organism>
<feature type="compositionally biased region" description="Pro residues" evidence="1">
    <location>
        <begin position="96"/>
        <end position="106"/>
    </location>
</feature>